<comment type="catalytic activity">
    <reaction evidence="5">
        <text>alpha-D-glucosamine 1-phosphate + acetyl-CoA = N-acetyl-alpha-D-glucosamine 1-phosphate + CoA + H(+)</text>
        <dbReference type="Rhea" id="RHEA:13725"/>
        <dbReference type="ChEBI" id="CHEBI:15378"/>
        <dbReference type="ChEBI" id="CHEBI:57287"/>
        <dbReference type="ChEBI" id="CHEBI:57288"/>
        <dbReference type="ChEBI" id="CHEBI:57776"/>
        <dbReference type="ChEBI" id="CHEBI:58516"/>
        <dbReference type="EC" id="2.3.1.157"/>
    </reaction>
</comment>
<protein>
    <submittedName>
        <fullName evidence="9">NTP transferase domain-containing protein</fullName>
    </submittedName>
</protein>
<dbReference type="CDD" id="cd02540">
    <property type="entry name" value="GT2_GlmU_N_bac"/>
    <property type="match status" value="1"/>
</dbReference>
<dbReference type="InterPro" id="IPR001451">
    <property type="entry name" value="Hexapep"/>
</dbReference>
<dbReference type="PANTHER" id="PTHR43584">
    <property type="entry name" value="NUCLEOTIDYL TRANSFERASE"/>
    <property type="match status" value="1"/>
</dbReference>
<gene>
    <name evidence="9" type="ORF">L0P57_10320</name>
</gene>
<evidence type="ECO:0000256" key="5">
    <source>
        <dbReference type="ARBA" id="ARBA00048247"/>
    </source>
</evidence>
<accession>A0ABS9MKI1</accession>
<dbReference type="Pfam" id="PF00132">
    <property type="entry name" value="Hexapep"/>
    <property type="match status" value="1"/>
</dbReference>
<comment type="function">
    <text evidence="7">Catalyzes the last two sequential reactions in the de novo biosynthetic pathway for UDP-N-acetylglucosamine (UDP-GlcNAc). The C-terminal domain catalyzes the transfer of acetyl group from acetyl coenzyme A to glucosamine-1-phosphate (GlcN-1-P) to produce N-acetylglucosamine-1-phosphate (GlcNAc-1-P), which is converted into UDP-GlcNAc by the transfer of uridine 5-monophosphate (from uridine 5-triphosphate), a reaction catalyzed by the N-terminal domain.</text>
</comment>
<keyword evidence="3" id="KW-0548">Nucleotidyltransferase</keyword>
<dbReference type="EMBL" id="JAKNHQ010000014">
    <property type="protein sequence ID" value="MCG4611323.1"/>
    <property type="molecule type" value="Genomic_DNA"/>
</dbReference>
<dbReference type="GO" id="GO:0016740">
    <property type="term" value="F:transferase activity"/>
    <property type="evidence" value="ECO:0007669"/>
    <property type="project" value="UniProtKB-KW"/>
</dbReference>
<sequence length="345" mass="36270">MPEQTCAVILAGGEGKRMKSNHPKVLASVLFKPMLQWVMDAAEGAGVKELCVVTGHKHEQVEAYLQAAQKPGGANLHHVLQAEQRGTGHAVMMAEPFLRAHNGGNTLVLNGDAPFVSAEVLKTALAAHVGQGNAVTVISAELDDPSGYGRIVRDPATGLVRAIVEQKDADEATLAVREINSGAYWFRTDDLLSILGCIRNDNAQGEYYLTDAVRLLIEQNKNAGAYIASDPAAVMGANDCVQLNSLNEIARERVLHAQMLAGVEIPCTDGVLIGPDVTIGRSTRILPNTILRGNTAVGADCSIGPSVVLTDCTVGDGASLCFASCEHTNISSSQAVAPFTVIGTP</sequence>
<comment type="subcellular location">
    <subcellularLocation>
        <location evidence="1">Cytoplasm</location>
    </subcellularLocation>
</comment>
<evidence type="ECO:0000256" key="4">
    <source>
        <dbReference type="ARBA" id="ARBA00023315"/>
    </source>
</evidence>
<keyword evidence="2 9" id="KW-0808">Transferase</keyword>
<reference evidence="9 10" key="1">
    <citation type="submission" date="2022-01" db="EMBL/GenBank/DDBJ databases">
        <title>Collection of gut derived symbiotic bacterial strains cultured from healthy donors.</title>
        <authorList>
            <person name="Lin H."/>
            <person name="Kohout C."/>
            <person name="Waligurski E."/>
            <person name="Pamer E.G."/>
        </authorList>
    </citation>
    <scope>NUCLEOTIDE SEQUENCE [LARGE SCALE GENOMIC DNA]</scope>
    <source>
        <strain evidence="9 10">DFI.7.58</strain>
    </source>
</reference>
<evidence type="ECO:0000313" key="10">
    <source>
        <dbReference type="Proteomes" id="UP001298681"/>
    </source>
</evidence>
<dbReference type="Gene3D" id="3.90.550.10">
    <property type="entry name" value="Spore Coat Polysaccharide Biosynthesis Protein SpsA, Chain A"/>
    <property type="match status" value="1"/>
</dbReference>
<keyword evidence="10" id="KW-1185">Reference proteome</keyword>
<dbReference type="Proteomes" id="UP001298681">
    <property type="component" value="Unassembled WGS sequence"/>
</dbReference>
<organism evidence="9 10">
    <name type="scientific">Anaeromassilibacillus senegalensis</name>
    <dbReference type="NCBI Taxonomy" id="1673717"/>
    <lineage>
        <taxon>Bacteria</taxon>
        <taxon>Bacillati</taxon>
        <taxon>Bacillota</taxon>
        <taxon>Clostridia</taxon>
        <taxon>Eubacteriales</taxon>
        <taxon>Acutalibacteraceae</taxon>
        <taxon>Anaeromassilibacillus</taxon>
    </lineage>
</organism>
<comment type="caution">
    <text evidence="9">The sequence shown here is derived from an EMBL/GenBank/DDBJ whole genome shotgun (WGS) entry which is preliminary data.</text>
</comment>
<dbReference type="InterPro" id="IPR005835">
    <property type="entry name" value="NTP_transferase_dom"/>
</dbReference>
<evidence type="ECO:0000259" key="8">
    <source>
        <dbReference type="Pfam" id="PF00483"/>
    </source>
</evidence>
<evidence type="ECO:0000256" key="7">
    <source>
        <dbReference type="ARBA" id="ARBA00049628"/>
    </source>
</evidence>
<proteinExistence type="predicted"/>
<evidence type="ECO:0000313" key="9">
    <source>
        <dbReference type="EMBL" id="MCG4611323.1"/>
    </source>
</evidence>
<evidence type="ECO:0000256" key="3">
    <source>
        <dbReference type="ARBA" id="ARBA00022695"/>
    </source>
</evidence>
<dbReference type="PANTHER" id="PTHR43584:SF3">
    <property type="entry name" value="BIFUNCTIONAL PROTEIN GLMU"/>
    <property type="match status" value="1"/>
</dbReference>
<evidence type="ECO:0000256" key="1">
    <source>
        <dbReference type="ARBA" id="ARBA00004496"/>
    </source>
</evidence>
<dbReference type="InterPro" id="IPR029044">
    <property type="entry name" value="Nucleotide-diphossugar_trans"/>
</dbReference>
<evidence type="ECO:0000256" key="2">
    <source>
        <dbReference type="ARBA" id="ARBA00022679"/>
    </source>
</evidence>
<comment type="catalytic activity">
    <reaction evidence="6">
        <text>N-acetyl-alpha-D-glucosamine 1-phosphate + UTP + H(+) = UDP-N-acetyl-alpha-D-glucosamine + diphosphate</text>
        <dbReference type="Rhea" id="RHEA:13509"/>
        <dbReference type="ChEBI" id="CHEBI:15378"/>
        <dbReference type="ChEBI" id="CHEBI:33019"/>
        <dbReference type="ChEBI" id="CHEBI:46398"/>
        <dbReference type="ChEBI" id="CHEBI:57705"/>
        <dbReference type="ChEBI" id="CHEBI:57776"/>
        <dbReference type="EC" id="2.7.7.23"/>
    </reaction>
</comment>
<evidence type="ECO:0000256" key="6">
    <source>
        <dbReference type="ARBA" id="ARBA00048493"/>
    </source>
</evidence>
<dbReference type="Gene3D" id="2.160.10.10">
    <property type="entry name" value="Hexapeptide repeat proteins"/>
    <property type="match status" value="1"/>
</dbReference>
<dbReference type="Pfam" id="PF00483">
    <property type="entry name" value="NTP_transferase"/>
    <property type="match status" value="1"/>
</dbReference>
<name>A0ABS9MKI1_9FIRM</name>
<keyword evidence="4" id="KW-0012">Acyltransferase</keyword>
<dbReference type="InterPro" id="IPR050065">
    <property type="entry name" value="GlmU-like"/>
</dbReference>
<dbReference type="SUPFAM" id="SSF53448">
    <property type="entry name" value="Nucleotide-diphospho-sugar transferases"/>
    <property type="match status" value="1"/>
</dbReference>
<feature type="domain" description="Nucleotidyl transferase" evidence="8">
    <location>
        <begin position="7"/>
        <end position="230"/>
    </location>
</feature>
<dbReference type="RefSeq" id="WP_087233930.1">
    <property type="nucleotide sequence ID" value="NZ_JAKNHQ010000014.1"/>
</dbReference>